<evidence type="ECO:0000256" key="1">
    <source>
        <dbReference type="ARBA" id="ARBA00005254"/>
    </source>
</evidence>
<keyword evidence="4" id="KW-1185">Reference proteome</keyword>
<gene>
    <name evidence="3" type="ORF">VF724_20230</name>
</gene>
<accession>A0ABU5ZN59</accession>
<dbReference type="SUPFAM" id="SSF52096">
    <property type="entry name" value="ClpP/crotonase"/>
    <property type="match status" value="1"/>
</dbReference>
<organism evidence="3 4">
    <name type="scientific">Ferviditalea candida</name>
    <dbReference type="NCBI Taxonomy" id="3108399"/>
    <lineage>
        <taxon>Bacteria</taxon>
        <taxon>Bacillati</taxon>
        <taxon>Bacillota</taxon>
        <taxon>Bacilli</taxon>
        <taxon>Bacillales</taxon>
        <taxon>Paenibacillaceae</taxon>
        <taxon>Ferviditalea</taxon>
    </lineage>
</organism>
<evidence type="ECO:0000313" key="4">
    <source>
        <dbReference type="Proteomes" id="UP001310386"/>
    </source>
</evidence>
<reference evidence="3" key="1">
    <citation type="submission" date="2023-12" db="EMBL/GenBank/DDBJ databases">
        <title>Fervidustalea candida gen. nov., sp. nov., a novel member of the family Paenibacillaceae isolated from a geothermal area.</title>
        <authorList>
            <person name="Li W.-J."/>
            <person name="Jiao J.-Y."/>
            <person name="Chen Y."/>
        </authorList>
    </citation>
    <scope>NUCLEOTIDE SEQUENCE</scope>
    <source>
        <strain evidence="3">SYSU GA230002</strain>
    </source>
</reference>
<dbReference type="PANTHER" id="PTHR11941:SF54">
    <property type="entry name" value="ENOYL-COA HYDRATASE, MITOCHONDRIAL"/>
    <property type="match status" value="1"/>
</dbReference>
<protein>
    <submittedName>
        <fullName evidence="3">Enoyl-CoA hydratase-related protein</fullName>
    </submittedName>
</protein>
<dbReference type="PROSITE" id="PS00166">
    <property type="entry name" value="ENOYL_COA_HYDRATASE"/>
    <property type="match status" value="1"/>
</dbReference>
<name>A0ABU5ZN59_9BACL</name>
<comment type="caution">
    <text evidence="3">The sequence shown here is derived from an EMBL/GenBank/DDBJ whole genome shotgun (WGS) entry which is preliminary data.</text>
</comment>
<dbReference type="InterPro" id="IPR029045">
    <property type="entry name" value="ClpP/crotonase-like_dom_sf"/>
</dbReference>
<dbReference type="PANTHER" id="PTHR11941">
    <property type="entry name" value="ENOYL-COA HYDRATASE-RELATED"/>
    <property type="match status" value="1"/>
</dbReference>
<dbReference type="Gene3D" id="3.90.226.10">
    <property type="entry name" value="2-enoyl-CoA Hydratase, Chain A, domain 1"/>
    <property type="match status" value="1"/>
</dbReference>
<comment type="similarity">
    <text evidence="1 2">Belongs to the enoyl-CoA hydratase/isomerase family.</text>
</comment>
<evidence type="ECO:0000313" key="3">
    <source>
        <dbReference type="EMBL" id="MEB3103946.1"/>
    </source>
</evidence>
<sequence>MKVAISRVPDGKITLQLTSKVALVTINRPAARNAMTRNMWKSLGDIADEIGANPKIKVAVLRGVPGEFTAGSDIKEFAGMSLDEADEAFHVMERTIAKFEQLPIPVIAAIDGPAMGAGFILSLACDLRIGTPKARLGIPVGKLGIKLGPSFVRRMVRLMGPSFTKELVMTNRILNASEASSLGLLTRFVASDDLDRLTFELIETIMNQSRGSLRAVKELVRRSYEDEDIRWSYVDPDDFTEGCLAFAQKRKPRFR</sequence>
<proteinExistence type="inferred from homology"/>
<dbReference type="InterPro" id="IPR001753">
    <property type="entry name" value="Enoyl-CoA_hydra/iso"/>
</dbReference>
<dbReference type="Pfam" id="PF00378">
    <property type="entry name" value="ECH_1"/>
    <property type="match status" value="1"/>
</dbReference>
<dbReference type="RefSeq" id="WP_371756071.1">
    <property type="nucleotide sequence ID" value="NZ_JAYJLD010000061.1"/>
</dbReference>
<dbReference type="EMBL" id="JAYJLD010000061">
    <property type="protein sequence ID" value="MEB3103946.1"/>
    <property type="molecule type" value="Genomic_DNA"/>
</dbReference>
<dbReference type="CDD" id="cd06558">
    <property type="entry name" value="crotonase-like"/>
    <property type="match status" value="1"/>
</dbReference>
<dbReference type="Proteomes" id="UP001310386">
    <property type="component" value="Unassembled WGS sequence"/>
</dbReference>
<dbReference type="InterPro" id="IPR018376">
    <property type="entry name" value="Enoyl-CoA_hyd/isom_CS"/>
</dbReference>
<evidence type="ECO:0000256" key="2">
    <source>
        <dbReference type="RuleBase" id="RU003707"/>
    </source>
</evidence>